<keyword evidence="2" id="KW-1185">Reference proteome</keyword>
<dbReference type="KEGG" id="dli:dnl_15350"/>
<name>A0A975B5R1_9BACT</name>
<accession>A0A975B5R1</accession>
<organism evidence="1 2">
    <name type="scientific">Desulfonema limicola</name>
    <dbReference type="NCBI Taxonomy" id="45656"/>
    <lineage>
        <taxon>Bacteria</taxon>
        <taxon>Pseudomonadati</taxon>
        <taxon>Thermodesulfobacteriota</taxon>
        <taxon>Desulfobacteria</taxon>
        <taxon>Desulfobacterales</taxon>
        <taxon>Desulfococcaceae</taxon>
        <taxon>Desulfonema</taxon>
    </lineage>
</organism>
<protein>
    <recommendedName>
        <fullName evidence="3">DUF4435 domain-containing protein</fullName>
    </recommendedName>
</protein>
<gene>
    <name evidence="1" type="ORF">dnl_15350</name>
</gene>
<dbReference type="Proteomes" id="UP000663720">
    <property type="component" value="Chromosome"/>
</dbReference>
<sequence>MVRVKRNIRAEEVRHQAQHVLFVEGKDKNSVDPKVLKELFDTGNIRIEPLGASYSVRSVAEALYSYHPTYYFLIDRDHHNNEFVEQCWNNFPDPDKNNLLVWKKREIENYFLDPAYLSQSSYCEVSQQEIENRILTCARNRLFLDTANYVVISIREELKRNWINKFSNPADFSSKDEALERLINANEFQEHKANVEQKVSRGQIEQRFNQVIEEMMGNSNTLTFNDGEWIDMIQGKKVLSQIINSGCFKVESTDGSNLKGRDKLNAVIKDLLKKNDEIQPADFLELKRLINSRLNGTE</sequence>
<reference evidence="1" key="1">
    <citation type="journal article" date="2021" name="Microb. Physiol.">
        <title>Proteogenomic Insights into the Physiology of Marine, Sulfate-Reducing, Filamentous Desulfonema limicola and Desulfonema magnum.</title>
        <authorList>
            <person name="Schnaars V."/>
            <person name="Wohlbrand L."/>
            <person name="Scheve S."/>
            <person name="Hinrichs C."/>
            <person name="Reinhardt R."/>
            <person name="Rabus R."/>
        </authorList>
    </citation>
    <scope>NUCLEOTIDE SEQUENCE</scope>
    <source>
        <strain evidence="1">5ac10</strain>
    </source>
</reference>
<dbReference type="RefSeq" id="WP_207691045.1">
    <property type="nucleotide sequence ID" value="NZ_CP061799.1"/>
</dbReference>
<proteinExistence type="predicted"/>
<evidence type="ECO:0000313" key="2">
    <source>
        <dbReference type="Proteomes" id="UP000663720"/>
    </source>
</evidence>
<dbReference type="AlphaFoldDB" id="A0A975B5R1"/>
<evidence type="ECO:0000313" key="1">
    <source>
        <dbReference type="EMBL" id="QTA79277.1"/>
    </source>
</evidence>
<evidence type="ECO:0008006" key="3">
    <source>
        <dbReference type="Google" id="ProtNLM"/>
    </source>
</evidence>
<dbReference type="EMBL" id="CP061799">
    <property type="protein sequence ID" value="QTA79277.1"/>
    <property type="molecule type" value="Genomic_DNA"/>
</dbReference>